<feature type="non-terminal residue" evidence="1">
    <location>
        <position position="1"/>
    </location>
</feature>
<proteinExistence type="predicted"/>
<reference evidence="1" key="1">
    <citation type="journal article" date="2015" name="Nature">
        <title>Complex archaea that bridge the gap between prokaryotes and eukaryotes.</title>
        <authorList>
            <person name="Spang A."/>
            <person name="Saw J.H."/>
            <person name="Jorgensen S.L."/>
            <person name="Zaremba-Niedzwiedzka K."/>
            <person name="Martijn J."/>
            <person name="Lind A.E."/>
            <person name="van Eijk R."/>
            <person name="Schleper C."/>
            <person name="Guy L."/>
            <person name="Ettema T.J."/>
        </authorList>
    </citation>
    <scope>NUCLEOTIDE SEQUENCE</scope>
</reference>
<accession>A0A0F8Z977</accession>
<protein>
    <recommendedName>
        <fullName evidence="2">Terminase large subunit gp17-like C-terminal domain-containing protein</fullName>
    </recommendedName>
</protein>
<dbReference type="EMBL" id="LAZR01052633">
    <property type="protein sequence ID" value="KKK82525.1"/>
    <property type="molecule type" value="Genomic_DNA"/>
</dbReference>
<name>A0A0F8Z977_9ZZZZ</name>
<sequence length="272" mass="31129">EFTEDGVHVIHPFHIPEKWPTICSIDIGGDTPWAALTIRCDPLFGDLFITNEFYQPNTLTQNLVDWVRDAERSGIPDPRPFGPCRYVCDPANKAIMMELMHRGINCEAARKGLKNPGIFLVTGYMHPKPGREKLIPDQPGPRGQLRDVVVNNAPHLWVFKNCENFIREHAQWQWQRDARTGLATDKSVDKDDHTVDACIYGVRVCPPVEDLPKSNLSLEALRKTDFYSYQEALRVARMKHGDESDKRVGNEMLVSESGEMDRIYKDTQDKPW</sequence>
<evidence type="ECO:0000313" key="1">
    <source>
        <dbReference type="EMBL" id="KKK82525.1"/>
    </source>
</evidence>
<dbReference type="AlphaFoldDB" id="A0A0F8Z977"/>
<comment type="caution">
    <text evidence="1">The sequence shown here is derived from an EMBL/GenBank/DDBJ whole genome shotgun (WGS) entry which is preliminary data.</text>
</comment>
<evidence type="ECO:0008006" key="2">
    <source>
        <dbReference type="Google" id="ProtNLM"/>
    </source>
</evidence>
<gene>
    <name evidence="1" type="ORF">LCGC14_2802530</name>
</gene>
<dbReference type="Gene3D" id="3.30.420.280">
    <property type="match status" value="1"/>
</dbReference>
<organism evidence="1">
    <name type="scientific">marine sediment metagenome</name>
    <dbReference type="NCBI Taxonomy" id="412755"/>
    <lineage>
        <taxon>unclassified sequences</taxon>
        <taxon>metagenomes</taxon>
        <taxon>ecological metagenomes</taxon>
    </lineage>
</organism>